<dbReference type="CDD" id="cd00303">
    <property type="entry name" value="retropepsin_like"/>
    <property type="match status" value="1"/>
</dbReference>
<evidence type="ECO:0000313" key="2">
    <source>
        <dbReference type="Proteomes" id="UP000188268"/>
    </source>
</evidence>
<gene>
    <name evidence="1" type="ORF">CCACVL1_02425</name>
</gene>
<dbReference type="Proteomes" id="UP000188268">
    <property type="component" value="Unassembled WGS sequence"/>
</dbReference>
<proteinExistence type="predicted"/>
<comment type="caution">
    <text evidence="1">The sequence shown here is derived from an EMBL/GenBank/DDBJ whole genome shotgun (WGS) entry which is preliminary data.</text>
</comment>
<dbReference type="EMBL" id="AWWV01006059">
    <property type="protein sequence ID" value="OMP03426.1"/>
    <property type="molecule type" value="Genomic_DNA"/>
</dbReference>
<feature type="non-terminal residue" evidence="1">
    <location>
        <position position="187"/>
    </location>
</feature>
<keyword evidence="2" id="KW-1185">Reference proteome</keyword>
<dbReference type="Gramene" id="OMP03426">
    <property type="protein sequence ID" value="OMP03426"/>
    <property type="gene ID" value="CCACVL1_02425"/>
</dbReference>
<sequence length="187" mass="20581">MACNGDYGDKTADEMKAIYTRLASNSQQKVSRDTREVANEVGSQSTLAQQVANLTKQIALLVNRDNQPQAPEACGYCGLKLSLSELKPTTVSLQLADRSVRYPVGILEDLLVKTGKYIFPVDFLIMDVEYDMEVPIILGRPFLSTGGALIDVRAGLLTLRVGDEEEKFHVYKALKGPSTCDSCFRVE</sequence>
<reference evidence="1 2" key="1">
    <citation type="submission" date="2013-09" db="EMBL/GenBank/DDBJ databases">
        <title>Corchorus capsularis genome sequencing.</title>
        <authorList>
            <person name="Alam M."/>
            <person name="Haque M.S."/>
            <person name="Islam M.S."/>
            <person name="Emdad E.M."/>
            <person name="Islam M.M."/>
            <person name="Ahmed B."/>
            <person name="Halim A."/>
            <person name="Hossen Q.M.M."/>
            <person name="Hossain M.Z."/>
            <person name="Ahmed R."/>
            <person name="Khan M.M."/>
            <person name="Islam R."/>
            <person name="Rashid M.M."/>
            <person name="Khan S.A."/>
            <person name="Rahman M.S."/>
            <person name="Alam M."/>
        </authorList>
    </citation>
    <scope>NUCLEOTIDE SEQUENCE [LARGE SCALE GENOMIC DNA]</scope>
    <source>
        <strain evidence="2">cv. CVL-1</strain>
        <tissue evidence="1">Whole seedling</tissue>
    </source>
</reference>
<dbReference type="OrthoDB" id="1306327at2759"/>
<dbReference type="InterPro" id="IPR021109">
    <property type="entry name" value="Peptidase_aspartic_dom_sf"/>
</dbReference>
<evidence type="ECO:0008006" key="3">
    <source>
        <dbReference type="Google" id="ProtNLM"/>
    </source>
</evidence>
<organism evidence="1 2">
    <name type="scientific">Corchorus capsularis</name>
    <name type="common">Jute</name>
    <dbReference type="NCBI Taxonomy" id="210143"/>
    <lineage>
        <taxon>Eukaryota</taxon>
        <taxon>Viridiplantae</taxon>
        <taxon>Streptophyta</taxon>
        <taxon>Embryophyta</taxon>
        <taxon>Tracheophyta</taxon>
        <taxon>Spermatophyta</taxon>
        <taxon>Magnoliopsida</taxon>
        <taxon>eudicotyledons</taxon>
        <taxon>Gunneridae</taxon>
        <taxon>Pentapetalae</taxon>
        <taxon>rosids</taxon>
        <taxon>malvids</taxon>
        <taxon>Malvales</taxon>
        <taxon>Malvaceae</taxon>
        <taxon>Grewioideae</taxon>
        <taxon>Apeibeae</taxon>
        <taxon>Corchorus</taxon>
    </lineage>
</organism>
<accession>A0A1R3K8P0</accession>
<dbReference type="PANTHER" id="PTHR33067:SF9">
    <property type="entry name" value="RNA-DIRECTED DNA POLYMERASE"/>
    <property type="match status" value="1"/>
</dbReference>
<dbReference type="AlphaFoldDB" id="A0A1R3K8P0"/>
<dbReference type="Gene3D" id="2.40.70.10">
    <property type="entry name" value="Acid Proteases"/>
    <property type="match status" value="1"/>
</dbReference>
<evidence type="ECO:0000313" key="1">
    <source>
        <dbReference type="EMBL" id="OMP03426.1"/>
    </source>
</evidence>
<protein>
    <recommendedName>
        <fullName evidence="3">Aspartic peptidase</fullName>
    </recommendedName>
</protein>
<dbReference type="PANTHER" id="PTHR33067">
    <property type="entry name" value="RNA-DIRECTED DNA POLYMERASE-RELATED"/>
    <property type="match status" value="1"/>
</dbReference>
<name>A0A1R3K8P0_COCAP</name>